<evidence type="ECO:0000313" key="3">
    <source>
        <dbReference type="WBParaSite" id="OFLC_0000979101-mRNA-1"/>
    </source>
</evidence>
<keyword evidence="2" id="KW-1185">Reference proteome</keyword>
<accession>A0A183HQN0</accession>
<dbReference type="Proteomes" id="UP000267606">
    <property type="component" value="Unassembled WGS sequence"/>
</dbReference>
<dbReference type="WBParaSite" id="OFLC_0000979101-mRNA-1">
    <property type="protein sequence ID" value="OFLC_0000979101-mRNA-1"/>
    <property type="gene ID" value="OFLC_0000979101"/>
</dbReference>
<reference evidence="1 2" key="2">
    <citation type="submission" date="2018-11" db="EMBL/GenBank/DDBJ databases">
        <authorList>
            <consortium name="Pathogen Informatics"/>
        </authorList>
    </citation>
    <scope>NUCLEOTIDE SEQUENCE [LARGE SCALE GENOMIC DNA]</scope>
</reference>
<dbReference type="EMBL" id="UZAJ01012386">
    <property type="protein sequence ID" value="VDO63306.1"/>
    <property type="molecule type" value="Genomic_DNA"/>
</dbReference>
<evidence type="ECO:0000313" key="2">
    <source>
        <dbReference type="Proteomes" id="UP000267606"/>
    </source>
</evidence>
<protein>
    <submittedName>
        <fullName evidence="3">Ovule protein</fullName>
    </submittedName>
</protein>
<dbReference type="STRING" id="387005.A0A183HQN0"/>
<gene>
    <name evidence="1" type="ORF">OFLC_LOCUS9791</name>
</gene>
<organism evidence="3">
    <name type="scientific">Onchocerca flexuosa</name>
    <dbReference type="NCBI Taxonomy" id="387005"/>
    <lineage>
        <taxon>Eukaryota</taxon>
        <taxon>Metazoa</taxon>
        <taxon>Ecdysozoa</taxon>
        <taxon>Nematoda</taxon>
        <taxon>Chromadorea</taxon>
        <taxon>Rhabditida</taxon>
        <taxon>Spirurina</taxon>
        <taxon>Spiruromorpha</taxon>
        <taxon>Filarioidea</taxon>
        <taxon>Onchocercidae</taxon>
        <taxon>Onchocerca</taxon>
    </lineage>
</organism>
<proteinExistence type="predicted"/>
<name>A0A183HQN0_9BILA</name>
<dbReference type="AlphaFoldDB" id="A0A183HQN0"/>
<evidence type="ECO:0000313" key="1">
    <source>
        <dbReference type="EMBL" id="VDO63306.1"/>
    </source>
</evidence>
<reference evidence="3" key="1">
    <citation type="submission" date="2016-06" db="UniProtKB">
        <authorList>
            <consortium name="WormBaseParasite"/>
        </authorList>
    </citation>
    <scope>IDENTIFICATION</scope>
</reference>
<sequence length="74" mass="8444">MSSTENGSVEAGDTYTYRYYFCKYLTPIRTAIGLLTVLGHISIQFRISSSQHVLLLTMIRLHESDVEVLLDDLF</sequence>